<dbReference type="OrthoDB" id="544400at2759"/>
<name>A0A7J6WJQ5_THATH</name>
<evidence type="ECO:0000313" key="17">
    <source>
        <dbReference type="Proteomes" id="UP000554482"/>
    </source>
</evidence>
<keyword evidence="7 13" id="KW-0547">Nucleotide-binding</keyword>
<evidence type="ECO:0000313" key="16">
    <source>
        <dbReference type="EMBL" id="KAF5196840.1"/>
    </source>
</evidence>
<dbReference type="SUPFAM" id="SSF56112">
    <property type="entry name" value="Protein kinase-like (PK-like)"/>
    <property type="match status" value="1"/>
</dbReference>
<dbReference type="GO" id="GO:0016705">
    <property type="term" value="F:oxidoreductase activity, acting on paired donors, with incorporation or reduction of molecular oxygen"/>
    <property type="evidence" value="ECO:0007669"/>
    <property type="project" value="InterPro"/>
</dbReference>
<dbReference type="Gene3D" id="3.30.200.20">
    <property type="entry name" value="Phosphorylase Kinase, domain 1"/>
    <property type="match status" value="1"/>
</dbReference>
<dbReference type="PANTHER" id="PTHR47947">
    <property type="entry name" value="CYTOCHROME P450 82C3-RELATED"/>
    <property type="match status" value="1"/>
</dbReference>
<keyword evidence="3" id="KW-0349">Heme</keyword>
<dbReference type="InterPro" id="IPR011009">
    <property type="entry name" value="Kinase-like_dom_sf"/>
</dbReference>
<evidence type="ECO:0000256" key="12">
    <source>
        <dbReference type="ARBA" id="ARBA00023136"/>
    </source>
</evidence>
<dbReference type="AlphaFoldDB" id="A0A7J6WJQ5"/>
<dbReference type="Pfam" id="PF00067">
    <property type="entry name" value="p450"/>
    <property type="match status" value="1"/>
</dbReference>
<dbReference type="GO" id="GO:0005524">
    <property type="term" value="F:ATP binding"/>
    <property type="evidence" value="ECO:0007669"/>
    <property type="project" value="UniProtKB-UniRule"/>
</dbReference>
<evidence type="ECO:0000256" key="9">
    <source>
        <dbReference type="ARBA" id="ARBA00022989"/>
    </source>
</evidence>
<proteinExistence type="predicted"/>
<comment type="caution">
    <text evidence="16">The sequence shown here is derived from an EMBL/GenBank/DDBJ whole genome shotgun (WGS) entry which is preliminary data.</text>
</comment>
<dbReference type="GO" id="GO:0016020">
    <property type="term" value="C:membrane"/>
    <property type="evidence" value="ECO:0007669"/>
    <property type="project" value="UniProtKB-SubCell"/>
</dbReference>
<dbReference type="InterPro" id="IPR050651">
    <property type="entry name" value="Plant_Cytochrome_P450_Monoox"/>
</dbReference>
<dbReference type="InterPro" id="IPR036396">
    <property type="entry name" value="Cyt_P450_sf"/>
</dbReference>
<dbReference type="InterPro" id="IPR017441">
    <property type="entry name" value="Protein_kinase_ATP_BS"/>
</dbReference>
<keyword evidence="5 14" id="KW-0812">Transmembrane</keyword>
<dbReference type="SUPFAM" id="SSF48264">
    <property type="entry name" value="Cytochrome P450"/>
    <property type="match status" value="1"/>
</dbReference>
<dbReference type="GO" id="GO:0020037">
    <property type="term" value="F:heme binding"/>
    <property type="evidence" value="ECO:0007669"/>
    <property type="project" value="InterPro"/>
</dbReference>
<keyword evidence="10" id="KW-0560">Oxidoreductase</keyword>
<evidence type="ECO:0000259" key="15">
    <source>
        <dbReference type="PROSITE" id="PS50011"/>
    </source>
</evidence>
<dbReference type="GO" id="GO:0005506">
    <property type="term" value="F:iron ion binding"/>
    <property type="evidence" value="ECO:0007669"/>
    <property type="project" value="InterPro"/>
</dbReference>
<dbReference type="PRINTS" id="PR00463">
    <property type="entry name" value="EP450I"/>
</dbReference>
<keyword evidence="11" id="KW-0408">Iron</keyword>
<dbReference type="Proteomes" id="UP000554482">
    <property type="component" value="Unassembled WGS sequence"/>
</dbReference>
<accession>A0A7J6WJQ5</accession>
<dbReference type="InterPro" id="IPR002401">
    <property type="entry name" value="Cyt_P450_E_grp-I"/>
</dbReference>
<dbReference type="GO" id="GO:0044550">
    <property type="term" value="P:secondary metabolite biosynthetic process"/>
    <property type="evidence" value="ECO:0007669"/>
    <property type="project" value="UniProtKB-ARBA"/>
</dbReference>
<keyword evidence="17" id="KW-1185">Reference proteome</keyword>
<keyword evidence="12 14" id="KW-0472">Membrane</keyword>
<evidence type="ECO:0000256" key="10">
    <source>
        <dbReference type="ARBA" id="ARBA00023002"/>
    </source>
</evidence>
<evidence type="ECO:0000256" key="11">
    <source>
        <dbReference type="ARBA" id="ARBA00023004"/>
    </source>
</evidence>
<dbReference type="GO" id="GO:0004497">
    <property type="term" value="F:monooxygenase activity"/>
    <property type="evidence" value="ECO:0007669"/>
    <property type="project" value="InterPro"/>
</dbReference>
<evidence type="ECO:0000256" key="8">
    <source>
        <dbReference type="ARBA" id="ARBA00022840"/>
    </source>
</evidence>
<evidence type="ECO:0000256" key="3">
    <source>
        <dbReference type="ARBA" id="ARBA00022617"/>
    </source>
</evidence>
<sequence length="273" mass="30827">TNMRKKKLTIGLSVGMGVVLAIILVFCCLWISKDNSIIFWKRKKKAHKVVEEFLKNYGSLAPTRYHYSDIKKITHSFKHKIGQGGYGGVYKGKLLDGRLVAVKLLDKAKGDGEEFINEVASISRTSHVNIVSLVGFCFDGSKRALIYEFMVNGSLEKRRAQEEINSIIGKDRLVDASDIEKLVYLQAIVKETLRLYPPAPLSTQHEAIEDCTVAGYHVPAGTWLITNILKIQRDPRIWSNLSEFQPERFLTTQANVNLKGQHFEFIPFGSGRQ</sequence>
<dbReference type="InterPro" id="IPR000719">
    <property type="entry name" value="Prot_kinase_dom"/>
</dbReference>
<dbReference type="PROSITE" id="PS00107">
    <property type="entry name" value="PROTEIN_KINASE_ATP"/>
    <property type="match status" value="1"/>
</dbReference>
<feature type="domain" description="Protein kinase" evidence="15">
    <location>
        <begin position="75"/>
        <end position="273"/>
    </location>
</feature>
<reference evidence="16 17" key="1">
    <citation type="submission" date="2020-06" db="EMBL/GenBank/DDBJ databases">
        <title>Transcriptomic and genomic resources for Thalictrum thalictroides and T. hernandezii: Facilitating candidate gene discovery in an emerging model plant lineage.</title>
        <authorList>
            <person name="Arias T."/>
            <person name="Riano-Pachon D.M."/>
            <person name="Di Stilio V.S."/>
        </authorList>
    </citation>
    <scope>NUCLEOTIDE SEQUENCE [LARGE SCALE GENOMIC DNA]</scope>
    <source>
        <strain evidence="17">cv. WT478/WT964</strain>
        <tissue evidence="16">Leaves</tissue>
    </source>
</reference>
<protein>
    <submittedName>
        <fullName evidence="16">Cytochrome p450</fullName>
    </submittedName>
</protein>
<evidence type="ECO:0000256" key="6">
    <source>
        <dbReference type="ARBA" id="ARBA00022723"/>
    </source>
</evidence>
<evidence type="ECO:0000256" key="1">
    <source>
        <dbReference type="ARBA" id="ARBA00001971"/>
    </source>
</evidence>
<gene>
    <name evidence="16" type="ORF">FRX31_013573</name>
</gene>
<evidence type="ECO:0000256" key="13">
    <source>
        <dbReference type="PROSITE-ProRule" id="PRU10141"/>
    </source>
</evidence>
<evidence type="ECO:0000256" key="14">
    <source>
        <dbReference type="SAM" id="Phobius"/>
    </source>
</evidence>
<dbReference type="PANTHER" id="PTHR47947:SF26">
    <property type="entry name" value="CYTOCHROME P450"/>
    <property type="match status" value="1"/>
</dbReference>
<evidence type="ECO:0000256" key="7">
    <source>
        <dbReference type="ARBA" id="ARBA00022741"/>
    </source>
</evidence>
<comment type="cofactor">
    <cofactor evidence="1">
        <name>heme</name>
        <dbReference type="ChEBI" id="CHEBI:30413"/>
    </cofactor>
</comment>
<keyword evidence="8 13" id="KW-0067">ATP-binding</keyword>
<comment type="subcellular location">
    <subcellularLocation>
        <location evidence="2">Membrane</location>
    </subcellularLocation>
</comment>
<feature type="non-terminal residue" evidence="16">
    <location>
        <position position="1"/>
    </location>
</feature>
<keyword evidence="9 14" id="KW-1133">Transmembrane helix</keyword>
<feature type="binding site" evidence="13">
    <location>
        <position position="103"/>
    </location>
    <ligand>
        <name>ATP</name>
        <dbReference type="ChEBI" id="CHEBI:30616"/>
    </ligand>
</feature>
<dbReference type="FunFam" id="3.30.200.20:FF:000178">
    <property type="entry name" value="serine/threonine-protein kinase PBS1-like"/>
    <property type="match status" value="1"/>
</dbReference>
<organism evidence="16 17">
    <name type="scientific">Thalictrum thalictroides</name>
    <name type="common">Rue-anemone</name>
    <name type="synonym">Anemone thalictroides</name>
    <dbReference type="NCBI Taxonomy" id="46969"/>
    <lineage>
        <taxon>Eukaryota</taxon>
        <taxon>Viridiplantae</taxon>
        <taxon>Streptophyta</taxon>
        <taxon>Embryophyta</taxon>
        <taxon>Tracheophyta</taxon>
        <taxon>Spermatophyta</taxon>
        <taxon>Magnoliopsida</taxon>
        <taxon>Ranunculales</taxon>
        <taxon>Ranunculaceae</taxon>
        <taxon>Thalictroideae</taxon>
        <taxon>Thalictrum</taxon>
    </lineage>
</organism>
<dbReference type="Gene3D" id="1.10.630.10">
    <property type="entry name" value="Cytochrome P450"/>
    <property type="match status" value="1"/>
</dbReference>
<evidence type="ECO:0000256" key="5">
    <source>
        <dbReference type="ARBA" id="ARBA00022692"/>
    </source>
</evidence>
<evidence type="ECO:0000256" key="2">
    <source>
        <dbReference type="ARBA" id="ARBA00004370"/>
    </source>
</evidence>
<feature type="transmembrane region" description="Helical" evidence="14">
    <location>
        <begin position="12"/>
        <end position="32"/>
    </location>
</feature>
<keyword evidence="4" id="KW-0808">Transferase</keyword>
<dbReference type="GO" id="GO:0004672">
    <property type="term" value="F:protein kinase activity"/>
    <property type="evidence" value="ECO:0007669"/>
    <property type="project" value="InterPro"/>
</dbReference>
<dbReference type="EMBL" id="JABWDY010015453">
    <property type="protein sequence ID" value="KAF5196840.1"/>
    <property type="molecule type" value="Genomic_DNA"/>
</dbReference>
<dbReference type="InterPro" id="IPR001128">
    <property type="entry name" value="Cyt_P450"/>
</dbReference>
<keyword evidence="6" id="KW-0479">Metal-binding</keyword>
<evidence type="ECO:0000256" key="4">
    <source>
        <dbReference type="ARBA" id="ARBA00022679"/>
    </source>
</evidence>
<dbReference type="PROSITE" id="PS50011">
    <property type="entry name" value="PROTEIN_KINASE_DOM"/>
    <property type="match status" value="1"/>
</dbReference>